<gene>
    <name evidence="2" type="ORF">K4G66_27650</name>
</gene>
<dbReference type="EMBL" id="CP120682">
    <property type="protein sequence ID" value="WKN36146.1"/>
    <property type="molecule type" value="Genomic_DNA"/>
</dbReference>
<reference evidence="2" key="2">
    <citation type="journal article" date="2024" name="Antonie Van Leeuwenhoek">
        <title>Roseihalotalea indica gen. nov., sp. nov., a halophilic Bacteroidetes from mesopelagic Southwest Indian Ocean with higher carbohydrate metabolic potential.</title>
        <authorList>
            <person name="Chen B."/>
            <person name="Zhang M."/>
            <person name="Lin D."/>
            <person name="Ye J."/>
            <person name="Tang K."/>
        </authorList>
    </citation>
    <scope>NUCLEOTIDE SEQUENCE</scope>
    <source>
        <strain evidence="2">TK19036</strain>
    </source>
</reference>
<protein>
    <recommendedName>
        <fullName evidence="3">Outer membrane protein beta-barrel domain-containing protein</fullName>
    </recommendedName>
</protein>
<accession>A0AA49JDN7</accession>
<dbReference type="AlphaFoldDB" id="A0AA49JDN7"/>
<evidence type="ECO:0000313" key="2">
    <source>
        <dbReference type="EMBL" id="WKN36146.1"/>
    </source>
</evidence>
<name>A0AA49JDN7_9BACT</name>
<evidence type="ECO:0000256" key="1">
    <source>
        <dbReference type="SAM" id="SignalP"/>
    </source>
</evidence>
<reference evidence="2" key="1">
    <citation type="journal article" date="2023" name="Comput. Struct. Biotechnol. J.">
        <title>Discovery of a novel marine Bacteroidetes with a rich repertoire of carbohydrate-active enzymes.</title>
        <authorList>
            <person name="Chen B."/>
            <person name="Liu G."/>
            <person name="Chen Q."/>
            <person name="Wang H."/>
            <person name="Liu L."/>
            <person name="Tang K."/>
        </authorList>
    </citation>
    <scope>NUCLEOTIDE SEQUENCE</scope>
    <source>
        <strain evidence="2">TK19036</strain>
    </source>
</reference>
<evidence type="ECO:0008006" key="3">
    <source>
        <dbReference type="Google" id="ProtNLM"/>
    </source>
</evidence>
<keyword evidence="1" id="KW-0732">Signal</keyword>
<feature type="chain" id="PRO_5041458175" description="Outer membrane protein beta-barrel domain-containing protein" evidence="1">
    <location>
        <begin position="20"/>
        <end position="229"/>
    </location>
</feature>
<feature type="signal peptide" evidence="1">
    <location>
        <begin position="1"/>
        <end position="19"/>
    </location>
</feature>
<organism evidence="2">
    <name type="scientific">Roseihalotalea indica</name>
    <dbReference type="NCBI Taxonomy" id="2867963"/>
    <lineage>
        <taxon>Bacteria</taxon>
        <taxon>Pseudomonadati</taxon>
        <taxon>Bacteroidota</taxon>
        <taxon>Cytophagia</taxon>
        <taxon>Cytophagales</taxon>
        <taxon>Catalimonadaceae</taxon>
        <taxon>Roseihalotalea</taxon>
    </lineage>
</organism>
<sequence length="229" mass="25014">MKKFFFLSNLMILTLVVQAQDIDEPPLSDKSHFVTKAHTLLQNFSFTATGGTPSFSMDGLKTSSIQEFGQISVADLNLSYRINSRFSVGVSLMNTLGNCNSGYYTEGDQFVAFIADEDDDLDQDEWDDDAEDEDECECGDDELGNVMGTVTFKFPEGIPIFIQAAGGYSLNYHAPAFSAMAGYYHQIISGLGIVGGVRFSDILHQLPPDGVRLAPTSGVKAEIGLSWNF</sequence>
<proteinExistence type="predicted"/>